<organism evidence="1 2">
    <name type="scientific">Eumeta variegata</name>
    <name type="common">Bagworm moth</name>
    <name type="synonym">Eumeta japonica</name>
    <dbReference type="NCBI Taxonomy" id="151549"/>
    <lineage>
        <taxon>Eukaryota</taxon>
        <taxon>Metazoa</taxon>
        <taxon>Ecdysozoa</taxon>
        <taxon>Arthropoda</taxon>
        <taxon>Hexapoda</taxon>
        <taxon>Insecta</taxon>
        <taxon>Pterygota</taxon>
        <taxon>Neoptera</taxon>
        <taxon>Endopterygota</taxon>
        <taxon>Lepidoptera</taxon>
        <taxon>Glossata</taxon>
        <taxon>Ditrysia</taxon>
        <taxon>Tineoidea</taxon>
        <taxon>Psychidae</taxon>
        <taxon>Oiketicinae</taxon>
        <taxon>Eumeta</taxon>
    </lineage>
</organism>
<evidence type="ECO:0000313" key="1">
    <source>
        <dbReference type="EMBL" id="GBP27912.1"/>
    </source>
</evidence>
<accession>A0A4C1UPL0</accession>
<gene>
    <name evidence="1" type="ORF">EVAR_14103_1</name>
</gene>
<dbReference type="Proteomes" id="UP000299102">
    <property type="component" value="Unassembled WGS sequence"/>
</dbReference>
<evidence type="ECO:0000313" key="2">
    <source>
        <dbReference type="Proteomes" id="UP000299102"/>
    </source>
</evidence>
<comment type="caution">
    <text evidence="1">The sequence shown here is derived from an EMBL/GenBank/DDBJ whole genome shotgun (WGS) entry which is preliminary data.</text>
</comment>
<protein>
    <submittedName>
        <fullName evidence="1">Uncharacterized protein</fullName>
    </submittedName>
</protein>
<keyword evidence="2" id="KW-1185">Reference proteome</keyword>
<sequence>MRWGGQKPSHIVDQHKLQSEVVSTRVRQQLVTLKTWTLTLELFLKFMKNGDGKVKLVLIISSNGGPEENPRYRKKRDVIIHVVSILHPSQKPQNIDVRPITYELCNQANCDPRGLSQDELPIFCVQTTTVWSG</sequence>
<proteinExistence type="predicted"/>
<dbReference type="AlphaFoldDB" id="A0A4C1UPL0"/>
<name>A0A4C1UPL0_EUMVA</name>
<dbReference type="EMBL" id="BGZK01000200">
    <property type="protein sequence ID" value="GBP27912.1"/>
    <property type="molecule type" value="Genomic_DNA"/>
</dbReference>
<reference evidence="1 2" key="1">
    <citation type="journal article" date="2019" name="Commun. Biol.">
        <title>The bagworm genome reveals a unique fibroin gene that provides high tensile strength.</title>
        <authorList>
            <person name="Kono N."/>
            <person name="Nakamura H."/>
            <person name="Ohtoshi R."/>
            <person name="Tomita M."/>
            <person name="Numata K."/>
            <person name="Arakawa K."/>
        </authorList>
    </citation>
    <scope>NUCLEOTIDE SEQUENCE [LARGE SCALE GENOMIC DNA]</scope>
</reference>